<dbReference type="RefSeq" id="WP_035210121.1">
    <property type="nucleotide sequence ID" value="NZ_BAUW01000147.1"/>
</dbReference>
<name>W4RWK1_9BACI</name>
<comment type="caution">
    <text evidence="1">The sequence shown here is derived from an EMBL/GenBank/DDBJ whole genome shotgun (WGS) entry which is preliminary data.</text>
</comment>
<evidence type="ECO:0000313" key="2">
    <source>
        <dbReference type="Proteomes" id="UP000018949"/>
    </source>
</evidence>
<dbReference type="Proteomes" id="UP000018949">
    <property type="component" value="Unassembled WGS sequence"/>
</dbReference>
<dbReference type="EMBL" id="BAUW01000147">
    <property type="protein sequence ID" value="GAE48258.1"/>
    <property type="molecule type" value="Genomic_DNA"/>
</dbReference>
<evidence type="ECO:0000313" key="1">
    <source>
        <dbReference type="EMBL" id="GAE48258.1"/>
    </source>
</evidence>
<organism evidence="1 2">
    <name type="scientific">Mesobacillus boroniphilus JCM 21738</name>
    <dbReference type="NCBI Taxonomy" id="1294265"/>
    <lineage>
        <taxon>Bacteria</taxon>
        <taxon>Bacillati</taxon>
        <taxon>Bacillota</taxon>
        <taxon>Bacilli</taxon>
        <taxon>Bacillales</taxon>
        <taxon>Bacillaceae</taxon>
        <taxon>Mesobacillus</taxon>
    </lineage>
</organism>
<protein>
    <submittedName>
        <fullName evidence="1">Uncharacterized protein</fullName>
    </submittedName>
</protein>
<proteinExistence type="predicted"/>
<sequence length="99" mass="11258">MINVVRGASKKPISSDRLATYFEQKDDLNGTLYLGYPIIGTAEGAYDIDAILISEEYGLIIFDIIEGPNENDRTDIQDDLYNKFQSRLLQNKKLVKKEI</sequence>
<reference evidence="1 2" key="1">
    <citation type="submission" date="2013-12" db="EMBL/GenBank/DDBJ databases">
        <title>NBRP : Genome information of microbial organism related human and environment.</title>
        <authorList>
            <person name="Hattori M."/>
            <person name="Oshima K."/>
            <person name="Inaba H."/>
            <person name="Suda W."/>
            <person name="Sakamoto M."/>
            <person name="Iino T."/>
            <person name="Kitahara M."/>
            <person name="Oshida Y."/>
            <person name="Iida T."/>
            <person name="Kudo T."/>
            <person name="Itoh T."/>
            <person name="Ahmed I."/>
            <person name="Ohkuma M."/>
        </authorList>
    </citation>
    <scope>NUCLEOTIDE SEQUENCE [LARGE SCALE GENOMIC DNA]</scope>
    <source>
        <strain evidence="1 2">JCM 21738</strain>
    </source>
</reference>
<dbReference type="AlphaFoldDB" id="W4RWK1"/>
<accession>W4RWK1</accession>
<gene>
    <name evidence="1" type="ORF">JCM21738_5346</name>
</gene>
<dbReference type="eggNOG" id="COG3972">
    <property type="taxonomic scope" value="Bacteria"/>
</dbReference>
<keyword evidence="2" id="KW-1185">Reference proteome</keyword>